<evidence type="ECO:0000256" key="2">
    <source>
        <dbReference type="ARBA" id="ARBA00022763"/>
    </source>
</evidence>
<dbReference type="GO" id="GO:0006281">
    <property type="term" value="P:DNA repair"/>
    <property type="evidence" value="ECO:0007669"/>
    <property type="project" value="UniProtKB-UniRule"/>
</dbReference>
<dbReference type="PROSITE" id="PS51192">
    <property type="entry name" value="HELICASE_ATP_BIND_1"/>
    <property type="match status" value="1"/>
</dbReference>
<keyword evidence="2 10" id="KW-0227">DNA damage</keyword>
<dbReference type="Pfam" id="PF14520">
    <property type="entry name" value="HHH_5"/>
    <property type="match status" value="1"/>
</dbReference>
<dbReference type="SUPFAM" id="SSF158702">
    <property type="entry name" value="Sec63 N-terminal domain-like"/>
    <property type="match status" value="1"/>
</dbReference>
<feature type="domain" description="Helicase ATP-binding" evidence="11">
    <location>
        <begin position="40"/>
        <end position="204"/>
    </location>
</feature>
<evidence type="ECO:0000256" key="4">
    <source>
        <dbReference type="ARBA" id="ARBA00022806"/>
    </source>
</evidence>
<comment type="subunit">
    <text evidence="10">Monomer.</text>
</comment>
<dbReference type="InterPro" id="IPR014001">
    <property type="entry name" value="Helicase_ATP-bd"/>
</dbReference>
<evidence type="ECO:0000259" key="12">
    <source>
        <dbReference type="PROSITE" id="PS51194"/>
    </source>
</evidence>
<dbReference type="CDD" id="cd18795">
    <property type="entry name" value="SF2_C_Ski2"/>
    <property type="match status" value="1"/>
</dbReference>
<keyword evidence="7 10" id="KW-0234">DNA repair</keyword>
<keyword evidence="1 10" id="KW-0547">Nucleotide-binding</keyword>
<evidence type="ECO:0000256" key="7">
    <source>
        <dbReference type="ARBA" id="ARBA00023204"/>
    </source>
</evidence>
<evidence type="ECO:0000256" key="1">
    <source>
        <dbReference type="ARBA" id="ARBA00022741"/>
    </source>
</evidence>
<dbReference type="Gene3D" id="1.10.3380.30">
    <property type="match status" value="1"/>
</dbReference>
<dbReference type="GO" id="GO:0003677">
    <property type="term" value="F:DNA binding"/>
    <property type="evidence" value="ECO:0007669"/>
    <property type="project" value="UniProtKB-UniRule"/>
</dbReference>
<evidence type="ECO:0000313" key="14">
    <source>
        <dbReference type="Proteomes" id="UP000006903"/>
    </source>
</evidence>
<name>B8D4L1_DESA1</name>
<dbReference type="InterPro" id="IPR027417">
    <property type="entry name" value="P-loop_NTPase"/>
</dbReference>
<feature type="binding site" evidence="10">
    <location>
        <position position="35"/>
    </location>
    <ligand>
        <name>ATP</name>
        <dbReference type="ChEBI" id="CHEBI:30616"/>
    </ligand>
</feature>
<dbReference type="SUPFAM" id="SSF46785">
    <property type="entry name" value="Winged helix' DNA-binding domain"/>
    <property type="match status" value="1"/>
</dbReference>
<feature type="domain" description="Helicase C-terminal" evidence="12">
    <location>
        <begin position="241"/>
        <end position="434"/>
    </location>
</feature>
<dbReference type="Pfam" id="PF00270">
    <property type="entry name" value="DEAD"/>
    <property type="match status" value="1"/>
</dbReference>
<evidence type="ECO:0000256" key="10">
    <source>
        <dbReference type="HAMAP-Rule" id="MF_00442"/>
    </source>
</evidence>
<dbReference type="GO" id="GO:0005524">
    <property type="term" value="F:ATP binding"/>
    <property type="evidence" value="ECO:0007669"/>
    <property type="project" value="UniProtKB-UniRule"/>
</dbReference>
<dbReference type="InterPro" id="IPR011545">
    <property type="entry name" value="DEAD/DEAH_box_helicase_dom"/>
</dbReference>
<dbReference type="SUPFAM" id="SSF52540">
    <property type="entry name" value="P-loop containing nucleoside triphosphate hydrolases"/>
    <property type="match status" value="2"/>
</dbReference>
<dbReference type="Proteomes" id="UP000006903">
    <property type="component" value="Chromosome"/>
</dbReference>
<proteinExistence type="inferred from homology"/>
<keyword evidence="8 10" id="KW-0413">Isomerase</keyword>
<reference evidence="13 14" key="1">
    <citation type="journal article" date="2009" name="J. Bacteriol.">
        <title>Complete genome sequence of the anaerobic, protein-degrading hyperthermophilic crenarchaeon Desulfurococcus kamchatkensis.</title>
        <authorList>
            <person name="Ravin N.V."/>
            <person name="Mardanov A.V."/>
            <person name="Beletsky A.V."/>
            <person name="Kublanov I.V."/>
            <person name="Kolganova T.V."/>
            <person name="Lebedinsky A.V."/>
            <person name="Chernyh N.A."/>
            <person name="Bonch-Osmolovskaya E.A."/>
            <person name="Skryabin K.G."/>
        </authorList>
    </citation>
    <scope>NUCLEOTIDE SEQUENCE [LARGE SCALE GENOMIC DNA]</scope>
    <source>
        <strain evidence="14">DSM 18924 / JCM 16383 / VKM B-2413 / 1221n</strain>
    </source>
</reference>
<dbReference type="Gene3D" id="1.10.150.20">
    <property type="entry name" value="5' to 3' exonuclease, C-terminal subdomain"/>
    <property type="match status" value="1"/>
</dbReference>
<accession>B8D4L1</accession>
<dbReference type="STRING" id="490899.DKAM_0716"/>
<dbReference type="InterPro" id="IPR036390">
    <property type="entry name" value="WH_DNA-bd_sf"/>
</dbReference>
<comment type="function">
    <text evidence="10">DNA-dependent ATPase and 3'-5' DNA helicase that may be involved in repair of stalled replication forks.</text>
</comment>
<organism evidence="13 14">
    <name type="scientific">Desulfurococcus amylolyticus (strain DSM 18924 / JCM 16383 / VKM B-2413 / 1221n)</name>
    <name type="common">Desulfurococcus kamchatkensis</name>
    <dbReference type="NCBI Taxonomy" id="490899"/>
    <lineage>
        <taxon>Archaea</taxon>
        <taxon>Thermoproteota</taxon>
        <taxon>Thermoprotei</taxon>
        <taxon>Desulfurococcales</taxon>
        <taxon>Desulfurococcaceae</taxon>
        <taxon>Desulfurococcus</taxon>
    </lineage>
</organism>
<dbReference type="Pfam" id="PF00271">
    <property type="entry name" value="Helicase_C"/>
    <property type="match status" value="1"/>
</dbReference>
<evidence type="ECO:0000256" key="8">
    <source>
        <dbReference type="ARBA" id="ARBA00023235"/>
    </source>
</evidence>
<dbReference type="AlphaFoldDB" id="B8D4L1"/>
<dbReference type="GeneID" id="7170891"/>
<dbReference type="EC" id="5.6.2.4" evidence="10"/>
<comment type="catalytic activity">
    <reaction evidence="9 10">
        <text>Couples ATP hydrolysis with the unwinding of duplex DNA by translocating in the 3'-5' direction.</text>
        <dbReference type="EC" id="5.6.2.4"/>
    </reaction>
</comment>
<protein>
    <recommendedName>
        <fullName evidence="10">ATP-dependent DNA helicase Hel308</fullName>
        <ecNumber evidence="10">5.6.2.4</ecNumber>
    </recommendedName>
    <alternativeName>
        <fullName evidence="10">DNA 3'-5' helicase Hel308</fullName>
    </alternativeName>
</protein>
<dbReference type="InterPro" id="IPR048772">
    <property type="entry name" value="Hel308-like_dom4"/>
</dbReference>
<dbReference type="SMART" id="SM00487">
    <property type="entry name" value="DEXDc"/>
    <property type="match status" value="1"/>
</dbReference>
<keyword evidence="6 10" id="KW-0238">DNA-binding</keyword>
<dbReference type="Pfam" id="PF21280">
    <property type="entry name" value="Helicase_dom4_arc"/>
    <property type="match status" value="1"/>
</dbReference>
<dbReference type="PANTHER" id="PTHR47961">
    <property type="entry name" value="DNA POLYMERASE THETA, PUTATIVE (AFU_ORTHOLOGUE AFUA_1G05260)-RELATED"/>
    <property type="match status" value="1"/>
</dbReference>
<dbReference type="InterPro" id="IPR050474">
    <property type="entry name" value="Hel308_SKI2-like"/>
</dbReference>
<dbReference type="HAMAP" id="MF_00442">
    <property type="entry name" value="Helicase_Hel308"/>
    <property type="match status" value="1"/>
</dbReference>
<dbReference type="Gene3D" id="3.40.50.300">
    <property type="entry name" value="P-loop containing nucleotide triphosphate hydrolases"/>
    <property type="match status" value="2"/>
</dbReference>
<dbReference type="PROSITE" id="PS51194">
    <property type="entry name" value="HELICASE_CTER"/>
    <property type="match status" value="1"/>
</dbReference>
<dbReference type="CDD" id="cd18028">
    <property type="entry name" value="DEXHc_archSki2"/>
    <property type="match status" value="1"/>
</dbReference>
<dbReference type="GO" id="GO:0016887">
    <property type="term" value="F:ATP hydrolysis activity"/>
    <property type="evidence" value="ECO:0007669"/>
    <property type="project" value="RHEA"/>
</dbReference>
<keyword evidence="3 10" id="KW-0378">Hydrolase</keyword>
<dbReference type="HOGENOM" id="CLU_006553_3_0_2"/>
<gene>
    <name evidence="10" type="primary">hel308</name>
    <name evidence="13" type="ordered locus">DKAM_0716</name>
</gene>
<dbReference type="InterPro" id="IPR001650">
    <property type="entry name" value="Helicase_C-like"/>
</dbReference>
<keyword evidence="5 10" id="KW-0067">ATP-binding</keyword>
<keyword evidence="4 10" id="KW-0347">Helicase</keyword>
<sequence>MDQAMDIDALLGYGFPRGYIELLKTRGIRRLNPVQSEAVEKGLFTGGNLVVSAPTASGKTLIAELALVYNWLNHGKGVYLTPLRALASEKYGEFKTLEALGVRVGVSTGDYDEPVEYLSWYDIIVATYERFDSILRQKPSWLRDVGLVVIDEIHMASDPERGPIVEVIAARLLRQGTRIIGLSATIGNPEALAEWLNAALVNTDWRPVRLVEGYLDKKKPGLVFPVDNRVESVDLENRDPFLDIPLHNVVELGLQTLVFIHNRRKVEDYAVEAARHLPMLPEDAVKPFISELEDAPTSIERDVLSDLIRRGVGFHHAGLSSIARSTVEKAFRSRLLKIVYATPTLAAGVNLPARRVLVSLKRYDASRGRRVNISISEYKQMAGRAGRPGYDEIGESVITDASSNSEALKYINGSPEPVAGKLLSERSLRIHVLSLVASGEASSIDEVSEILSSTLSMKQAKVSPFQSAKIMGAVKLLEELGMIEYSGNNSMKATRLGRVTSHTYLDPLSISIYRELKPVEPSDIYLLQVACLTPDFKRSSPYIQDKIVERLEDVALEMADQGMIPPPSKTSLDYEEWLDGFMHAMILYDWINEVSEDEIVSRYMIGPGDLYSMRDTASWIIHALARVEAVLGDIRFHKALDTLSRRIEEGVKEDALELITLRLIGRVRARILIQHGIKSLRDLAETPLSKIASLPKFGPRIAEEIDRQLRDLGYRIN</sequence>
<dbReference type="InterPro" id="IPR022965">
    <property type="entry name" value="Helicase_Hel308"/>
</dbReference>
<dbReference type="PANTHER" id="PTHR47961:SF10">
    <property type="entry name" value="ATP-DEPENDENT DNA HELICASE HEL308"/>
    <property type="match status" value="1"/>
</dbReference>
<evidence type="ECO:0000256" key="3">
    <source>
        <dbReference type="ARBA" id="ARBA00022801"/>
    </source>
</evidence>
<dbReference type="eggNOG" id="arCOG00553">
    <property type="taxonomic scope" value="Archaea"/>
</dbReference>
<evidence type="ECO:0000256" key="6">
    <source>
        <dbReference type="ARBA" id="ARBA00023125"/>
    </source>
</evidence>
<comment type="catalytic activity">
    <reaction evidence="10">
        <text>ATP + H2O = ADP + phosphate + H(+)</text>
        <dbReference type="Rhea" id="RHEA:13065"/>
        <dbReference type="ChEBI" id="CHEBI:15377"/>
        <dbReference type="ChEBI" id="CHEBI:15378"/>
        <dbReference type="ChEBI" id="CHEBI:30616"/>
        <dbReference type="ChEBI" id="CHEBI:43474"/>
        <dbReference type="ChEBI" id="CHEBI:456216"/>
        <dbReference type="EC" id="5.6.2.4"/>
    </reaction>
</comment>
<dbReference type="RefSeq" id="WP_012608383.1">
    <property type="nucleotide sequence ID" value="NC_011766.1"/>
</dbReference>
<evidence type="ECO:0000259" key="11">
    <source>
        <dbReference type="PROSITE" id="PS51192"/>
    </source>
</evidence>
<dbReference type="KEGG" id="dka:DKAM_0716"/>
<dbReference type="GO" id="GO:0043138">
    <property type="term" value="F:3'-5' DNA helicase activity"/>
    <property type="evidence" value="ECO:0007669"/>
    <property type="project" value="UniProtKB-UniRule"/>
</dbReference>
<evidence type="ECO:0000256" key="5">
    <source>
        <dbReference type="ARBA" id="ARBA00022840"/>
    </source>
</evidence>
<dbReference type="SMART" id="SM00490">
    <property type="entry name" value="HELICc"/>
    <property type="match status" value="1"/>
</dbReference>
<evidence type="ECO:0000313" key="13">
    <source>
        <dbReference type="EMBL" id="ACL11042.1"/>
    </source>
</evidence>
<evidence type="ECO:0000256" key="9">
    <source>
        <dbReference type="ARBA" id="ARBA00034617"/>
    </source>
</evidence>
<comment type="similarity">
    <text evidence="10">Belongs to the helicase family. Hel308 subfamily.</text>
</comment>
<dbReference type="EMBL" id="CP001140">
    <property type="protein sequence ID" value="ACL11042.1"/>
    <property type="molecule type" value="Genomic_DNA"/>
</dbReference>